<feature type="transmembrane region" description="Helical" evidence="1">
    <location>
        <begin position="92"/>
        <end position="110"/>
    </location>
</feature>
<evidence type="ECO:0000256" key="1">
    <source>
        <dbReference type="SAM" id="Phobius"/>
    </source>
</evidence>
<name>A0ABV1ESA0_9FIRM</name>
<keyword evidence="3" id="KW-1185">Reference proteome</keyword>
<evidence type="ECO:0000313" key="3">
    <source>
        <dbReference type="Proteomes" id="UP001440599"/>
    </source>
</evidence>
<keyword evidence="1" id="KW-0812">Transmembrane</keyword>
<gene>
    <name evidence="2" type="ORF">WMO45_10200</name>
</gene>
<proteinExistence type="predicted"/>
<sequence>MTDNIRIRQALTKIAWGYVLLCLDFNLGINDHMLDVLPNWAGYLLIFSAIALLGSELRDLLLLKPFCTLLGVVAAVDWLAVLLTGQELTGRFFLLQILLSCVGIYFRFQLLTDLAQLAEDHEVRADSMRFCRNAEAVIQVILMLPLPWEDNASLTVLYGGLLVIGFLICLFILYQLFVLRNGFPEEAA</sequence>
<accession>A0ABV1ESA0</accession>
<reference evidence="2 3" key="1">
    <citation type="submission" date="2024-03" db="EMBL/GenBank/DDBJ databases">
        <title>Human intestinal bacterial collection.</title>
        <authorList>
            <person name="Pauvert C."/>
            <person name="Hitch T.C.A."/>
            <person name="Clavel T."/>
        </authorList>
    </citation>
    <scope>NUCLEOTIDE SEQUENCE [LARGE SCALE GENOMIC DNA]</scope>
    <source>
        <strain evidence="2 3">CLA-AP-H34</strain>
    </source>
</reference>
<feature type="transmembrane region" description="Helical" evidence="1">
    <location>
        <begin position="66"/>
        <end position="86"/>
    </location>
</feature>
<protein>
    <submittedName>
        <fullName evidence="2">Uncharacterized protein</fullName>
    </submittedName>
</protein>
<dbReference type="Proteomes" id="UP001440599">
    <property type="component" value="Unassembled WGS sequence"/>
</dbReference>
<comment type="caution">
    <text evidence="2">The sequence shown here is derived from an EMBL/GenBank/DDBJ whole genome shotgun (WGS) entry which is preliminary data.</text>
</comment>
<organism evidence="2 3">
    <name type="scientific">Flavonifractor hominis</name>
    <dbReference type="NCBI Taxonomy" id="3133178"/>
    <lineage>
        <taxon>Bacteria</taxon>
        <taxon>Bacillati</taxon>
        <taxon>Bacillota</taxon>
        <taxon>Clostridia</taxon>
        <taxon>Eubacteriales</taxon>
        <taxon>Oscillospiraceae</taxon>
        <taxon>Flavonifractor</taxon>
    </lineage>
</organism>
<dbReference type="RefSeq" id="WP_349140625.1">
    <property type="nucleotide sequence ID" value="NZ_JBBMFT010000006.1"/>
</dbReference>
<keyword evidence="1" id="KW-0472">Membrane</keyword>
<dbReference type="EMBL" id="JBBMFT010000006">
    <property type="protein sequence ID" value="MEQ2456895.1"/>
    <property type="molecule type" value="Genomic_DNA"/>
</dbReference>
<feature type="transmembrane region" description="Helical" evidence="1">
    <location>
        <begin position="36"/>
        <end position="54"/>
    </location>
</feature>
<feature type="transmembrane region" description="Helical" evidence="1">
    <location>
        <begin position="154"/>
        <end position="174"/>
    </location>
</feature>
<keyword evidence="1" id="KW-1133">Transmembrane helix</keyword>
<evidence type="ECO:0000313" key="2">
    <source>
        <dbReference type="EMBL" id="MEQ2456895.1"/>
    </source>
</evidence>